<comment type="caution">
    <text evidence="6">The sequence shown here is derived from an EMBL/GenBank/DDBJ whole genome shotgun (WGS) entry which is preliminary data.</text>
</comment>
<reference evidence="6 7" key="1">
    <citation type="submission" date="2016-07" db="EMBL/GenBank/DDBJ databases">
        <title>Pervasive Adenine N6-methylation of Active Genes in Fungi.</title>
        <authorList>
            <consortium name="DOE Joint Genome Institute"/>
            <person name="Mondo S.J."/>
            <person name="Dannebaum R.O."/>
            <person name="Kuo R.C."/>
            <person name="Labutti K."/>
            <person name="Haridas S."/>
            <person name="Kuo A."/>
            <person name="Salamov A."/>
            <person name="Ahrendt S.R."/>
            <person name="Lipzen A."/>
            <person name="Sullivan W."/>
            <person name="Andreopoulos W.B."/>
            <person name="Clum A."/>
            <person name="Lindquist E."/>
            <person name="Daum C."/>
            <person name="Ramamoorthy G.K."/>
            <person name="Gryganskyi A."/>
            <person name="Culley D."/>
            <person name="Magnuson J.K."/>
            <person name="James T.Y."/>
            <person name="O'Malley M.A."/>
            <person name="Stajich J.E."/>
            <person name="Spatafora J.W."/>
            <person name="Visel A."/>
            <person name="Grigoriev I.V."/>
        </authorList>
    </citation>
    <scope>NUCLEOTIDE SEQUENCE [LARGE SCALE GENOMIC DNA]</scope>
    <source>
        <strain evidence="6 7">NRRL 3301</strain>
    </source>
</reference>
<evidence type="ECO:0000313" key="7">
    <source>
        <dbReference type="Proteomes" id="UP000242146"/>
    </source>
</evidence>
<evidence type="ECO:0000313" key="6">
    <source>
        <dbReference type="EMBL" id="ORX61467.1"/>
    </source>
</evidence>
<dbReference type="Proteomes" id="UP000242146">
    <property type="component" value="Unassembled WGS sequence"/>
</dbReference>
<feature type="region of interest" description="Disordered" evidence="5">
    <location>
        <begin position="172"/>
        <end position="191"/>
    </location>
</feature>
<keyword evidence="3" id="KW-0963">Cytoplasm</keyword>
<evidence type="ECO:0008006" key="8">
    <source>
        <dbReference type="Google" id="ProtNLM"/>
    </source>
</evidence>
<dbReference type="EMBL" id="MCGT01000003">
    <property type="protein sequence ID" value="ORX61467.1"/>
    <property type="molecule type" value="Genomic_DNA"/>
</dbReference>
<dbReference type="PANTHER" id="PTHR21399:SF0">
    <property type="entry name" value="METHYLOSOME SUBUNIT PICLN"/>
    <property type="match status" value="1"/>
</dbReference>
<evidence type="ECO:0000256" key="3">
    <source>
        <dbReference type="ARBA" id="ARBA00022490"/>
    </source>
</evidence>
<protein>
    <recommendedName>
        <fullName evidence="8">Regulator of volume decrease after cellular swelling-domain-containing protein</fullName>
    </recommendedName>
</protein>
<dbReference type="GO" id="GO:0034715">
    <property type="term" value="C:pICln-Sm protein complex"/>
    <property type="evidence" value="ECO:0007669"/>
    <property type="project" value="TreeGrafter"/>
</dbReference>
<dbReference type="OrthoDB" id="19714at2759"/>
<dbReference type="GO" id="GO:0045292">
    <property type="term" value="P:mRNA cis splicing, via spliceosome"/>
    <property type="evidence" value="ECO:0007669"/>
    <property type="project" value="TreeGrafter"/>
</dbReference>
<organism evidence="6 7">
    <name type="scientific">Hesseltinella vesiculosa</name>
    <dbReference type="NCBI Taxonomy" id="101127"/>
    <lineage>
        <taxon>Eukaryota</taxon>
        <taxon>Fungi</taxon>
        <taxon>Fungi incertae sedis</taxon>
        <taxon>Mucoromycota</taxon>
        <taxon>Mucoromycotina</taxon>
        <taxon>Mucoromycetes</taxon>
        <taxon>Mucorales</taxon>
        <taxon>Cunninghamellaceae</taxon>
        <taxon>Hesseltinella</taxon>
    </lineage>
</organism>
<dbReference type="GO" id="GO:0005681">
    <property type="term" value="C:spliceosomal complex"/>
    <property type="evidence" value="ECO:0007669"/>
    <property type="project" value="TreeGrafter"/>
</dbReference>
<evidence type="ECO:0000256" key="1">
    <source>
        <dbReference type="ARBA" id="ARBA00004123"/>
    </source>
</evidence>
<keyword evidence="4" id="KW-0539">Nucleus</keyword>
<dbReference type="GO" id="GO:0005829">
    <property type="term" value="C:cytosol"/>
    <property type="evidence" value="ECO:0007669"/>
    <property type="project" value="TreeGrafter"/>
</dbReference>
<evidence type="ECO:0000256" key="2">
    <source>
        <dbReference type="ARBA" id="ARBA00004496"/>
    </source>
</evidence>
<sequence>MTITLLSQAPDFSDLTVRYTGQNMGLKVSPPLAGVPDALQGTLYVCESMLYFYSNNVNSGIAVEYPDIIIHAISRQDSQPSIYCQLDAGLFFPSQQFPDDQGRSAVAYSLSLSFFELPLVEDIYLALSDCAALHPDLEDEEEDDQQYFIDPSDPGELSEMQQAALQHLESVFEQPAPPQQNGHAGQFDDAE</sequence>
<dbReference type="PANTHER" id="PTHR21399">
    <property type="entry name" value="CHLORIDE CONDUCTANCE REGULATORY PROTEIN ICLN"/>
    <property type="match status" value="1"/>
</dbReference>
<evidence type="ECO:0000256" key="5">
    <source>
        <dbReference type="SAM" id="MobiDB-lite"/>
    </source>
</evidence>
<keyword evidence="7" id="KW-1185">Reference proteome</keyword>
<dbReference type="InterPro" id="IPR039924">
    <property type="entry name" value="ICln/Lot5/Saf5"/>
</dbReference>
<accession>A0A1X2GTY0</accession>
<dbReference type="InterPro" id="IPR011993">
    <property type="entry name" value="PH-like_dom_sf"/>
</dbReference>
<gene>
    <name evidence="6" type="ORF">DM01DRAFT_317987</name>
</gene>
<proteinExistence type="predicted"/>
<dbReference type="GO" id="GO:0000387">
    <property type="term" value="P:spliceosomal snRNP assembly"/>
    <property type="evidence" value="ECO:0007669"/>
    <property type="project" value="TreeGrafter"/>
</dbReference>
<evidence type="ECO:0000256" key="4">
    <source>
        <dbReference type="ARBA" id="ARBA00023242"/>
    </source>
</evidence>
<comment type="subcellular location">
    <subcellularLocation>
        <location evidence="2">Cytoplasm</location>
    </subcellularLocation>
    <subcellularLocation>
        <location evidence="1">Nucleus</location>
    </subcellularLocation>
</comment>
<name>A0A1X2GTY0_9FUNG</name>
<dbReference type="Gene3D" id="2.30.29.30">
    <property type="entry name" value="Pleckstrin-homology domain (PH domain)/Phosphotyrosine-binding domain (PTB)"/>
    <property type="match status" value="1"/>
</dbReference>
<dbReference type="AlphaFoldDB" id="A0A1X2GTY0"/>
<dbReference type="STRING" id="101127.A0A1X2GTY0"/>
<dbReference type="Pfam" id="PF03517">
    <property type="entry name" value="Voldacs"/>
    <property type="match status" value="1"/>
</dbReference>